<dbReference type="Gene3D" id="3.40.50.1820">
    <property type="entry name" value="alpha/beta hydrolase"/>
    <property type="match status" value="1"/>
</dbReference>
<comment type="similarity">
    <text evidence="1">Belongs to the thioesterase family.</text>
</comment>
<evidence type="ECO:0000256" key="1">
    <source>
        <dbReference type="ARBA" id="ARBA00007169"/>
    </source>
</evidence>
<dbReference type="Proteomes" id="UP000305778">
    <property type="component" value="Unassembled WGS sequence"/>
</dbReference>
<gene>
    <name evidence="3" type="ORF">FCI23_37600</name>
</gene>
<dbReference type="SUPFAM" id="SSF53474">
    <property type="entry name" value="alpha/beta-Hydrolases"/>
    <property type="match status" value="1"/>
</dbReference>
<organism evidence="3 4">
    <name type="scientific">Actinacidiphila oryziradicis</name>
    <dbReference type="NCBI Taxonomy" id="2571141"/>
    <lineage>
        <taxon>Bacteria</taxon>
        <taxon>Bacillati</taxon>
        <taxon>Actinomycetota</taxon>
        <taxon>Actinomycetes</taxon>
        <taxon>Kitasatosporales</taxon>
        <taxon>Streptomycetaceae</taxon>
        <taxon>Actinacidiphila</taxon>
    </lineage>
</organism>
<evidence type="ECO:0000313" key="3">
    <source>
        <dbReference type="EMBL" id="TKA03064.1"/>
    </source>
</evidence>
<protein>
    <submittedName>
        <fullName evidence="3">Thioesterase</fullName>
    </submittedName>
</protein>
<reference evidence="3 4" key="1">
    <citation type="submission" date="2019-04" db="EMBL/GenBank/DDBJ databases">
        <title>Streptomyces oryziradicis sp. nov., a novel actinomycete isolated from rhizosphere soil of rice (Oryza sativa L.).</title>
        <authorList>
            <person name="Li C."/>
        </authorList>
    </citation>
    <scope>NUCLEOTIDE SEQUENCE [LARGE SCALE GENOMIC DNA]</scope>
    <source>
        <strain evidence="3 4">NEAU-C40</strain>
    </source>
</reference>
<dbReference type="OrthoDB" id="8480037at2"/>
<accession>A0A4U0S2E1</accession>
<sequence length="249" mass="27384">MTDDAWIRNYHPAPDAGIRLVCFPHAGGAAGYWFPLSAALTPGIEVLSVQYPGRHDRLREQPFTDLHLLADHVADALSPWTDRPYALLGHSYGAVVAYEVARRLGQDGTTRAPLALFASGRRAPSTHRDERLHLAPDHRLVAELRALNGTANPALDDEEILAMVLPALRADYQAVETYIHHPGPRLDIPVTALVGDTDPKVTLAEAGQWSDHTTAGFLLEVFGGGHFYLADHQEAVIRILRDRLNAHVR</sequence>
<dbReference type="EMBL" id="SUMC01000058">
    <property type="protein sequence ID" value="TKA03064.1"/>
    <property type="molecule type" value="Genomic_DNA"/>
</dbReference>
<dbReference type="GO" id="GO:0008610">
    <property type="term" value="P:lipid biosynthetic process"/>
    <property type="evidence" value="ECO:0007669"/>
    <property type="project" value="TreeGrafter"/>
</dbReference>
<dbReference type="InterPro" id="IPR001031">
    <property type="entry name" value="Thioesterase"/>
</dbReference>
<dbReference type="PANTHER" id="PTHR11487">
    <property type="entry name" value="THIOESTERASE"/>
    <property type="match status" value="1"/>
</dbReference>
<dbReference type="InterPro" id="IPR012223">
    <property type="entry name" value="TEII"/>
</dbReference>
<keyword evidence="4" id="KW-1185">Reference proteome</keyword>
<name>A0A4U0S2E1_9ACTN</name>
<dbReference type="InterPro" id="IPR029058">
    <property type="entry name" value="AB_hydrolase_fold"/>
</dbReference>
<evidence type="ECO:0000259" key="2">
    <source>
        <dbReference type="Pfam" id="PF00975"/>
    </source>
</evidence>
<dbReference type="RefSeq" id="WP_136728658.1">
    <property type="nucleotide sequence ID" value="NZ_SUMC01000058.1"/>
</dbReference>
<dbReference type="PANTHER" id="PTHR11487:SF0">
    <property type="entry name" value="S-ACYL FATTY ACID SYNTHASE THIOESTERASE, MEDIUM CHAIN"/>
    <property type="match status" value="1"/>
</dbReference>
<proteinExistence type="inferred from homology"/>
<evidence type="ECO:0000313" key="4">
    <source>
        <dbReference type="Proteomes" id="UP000305778"/>
    </source>
</evidence>
<comment type="caution">
    <text evidence="3">The sequence shown here is derived from an EMBL/GenBank/DDBJ whole genome shotgun (WGS) entry which is preliminary data.</text>
</comment>
<feature type="domain" description="Thioesterase" evidence="2">
    <location>
        <begin position="19"/>
        <end position="243"/>
    </location>
</feature>
<dbReference type="AlphaFoldDB" id="A0A4U0S2E1"/>
<dbReference type="Pfam" id="PF00975">
    <property type="entry name" value="Thioesterase"/>
    <property type="match status" value="1"/>
</dbReference>